<dbReference type="CDD" id="cd01959">
    <property type="entry name" value="nsLTP2"/>
    <property type="match status" value="1"/>
</dbReference>
<dbReference type="GO" id="GO:0008289">
    <property type="term" value="F:lipid binding"/>
    <property type="evidence" value="ECO:0007669"/>
    <property type="project" value="UniProtKB-KW"/>
</dbReference>
<keyword evidence="7" id="KW-1185">Reference proteome</keyword>
<name>A0A0B2SRX2_GLYSO</name>
<dbReference type="Gene3D" id="1.10.110.10">
    <property type="entry name" value="Plant lipid-transfer and hydrophobic proteins"/>
    <property type="match status" value="1"/>
</dbReference>
<evidence type="ECO:0000256" key="3">
    <source>
        <dbReference type="SAM" id="SignalP"/>
    </source>
</evidence>
<dbReference type="Proteomes" id="UP000053555">
    <property type="component" value="Unassembled WGS sequence"/>
</dbReference>
<dbReference type="InterPro" id="IPR036312">
    <property type="entry name" value="Bifun_inhib/LTP/seed_sf"/>
</dbReference>
<dbReference type="Proteomes" id="UP000289340">
    <property type="component" value="Chromosome 2"/>
</dbReference>
<keyword evidence="1" id="KW-0813">Transport</keyword>
<dbReference type="SMR" id="A0A0B2SRX2"/>
<evidence type="ECO:0000313" key="5">
    <source>
        <dbReference type="EMBL" id="KHN47234.1"/>
    </source>
</evidence>
<keyword evidence="2" id="KW-0446">Lipid-binding</keyword>
<protein>
    <submittedName>
        <fullName evidence="5 6">Putative non-specific lipid-transfer protein AKCS9</fullName>
    </submittedName>
</protein>
<dbReference type="SUPFAM" id="SSF47699">
    <property type="entry name" value="Bifunctional inhibitor/lipid-transfer protein/seed storage 2S albumin"/>
    <property type="match status" value="1"/>
</dbReference>
<feature type="chain" id="PRO_5040666635" evidence="3">
    <location>
        <begin position="28"/>
        <end position="95"/>
    </location>
</feature>
<sequence length="95" mass="9909">MMMKSAMCAVVVVALLLLAEVGPMAEAVTCTPTELSPCLPAITSGAKPSNACCTKLKQQKPCLCGYLKNASLKQYVNSPNARKTVASCGIPFPTC</sequence>
<evidence type="ECO:0000313" key="7">
    <source>
        <dbReference type="Proteomes" id="UP000289340"/>
    </source>
</evidence>
<dbReference type="EMBL" id="QZWG01000002">
    <property type="protein sequence ID" value="RZC24062.1"/>
    <property type="molecule type" value="Genomic_DNA"/>
</dbReference>
<dbReference type="Gramene" id="XM_028344695.1">
    <property type="protein sequence ID" value="XP_028200496.1"/>
    <property type="gene ID" value="LOC114384873"/>
</dbReference>
<reference evidence="5" key="1">
    <citation type="submission" date="2014-07" db="EMBL/GenBank/DDBJ databases">
        <title>Identification of a novel salt tolerance gene in wild soybean by whole-genome sequencing.</title>
        <authorList>
            <person name="Lam H.-M."/>
            <person name="Qi X."/>
            <person name="Li M.-W."/>
            <person name="Liu X."/>
            <person name="Xie M."/>
            <person name="Ni M."/>
            <person name="Xu X."/>
        </authorList>
    </citation>
    <scope>NUCLEOTIDE SEQUENCE [LARGE SCALE GENOMIC DNA]</scope>
    <source>
        <tissue evidence="5">Root</tissue>
    </source>
</reference>
<evidence type="ECO:0000256" key="2">
    <source>
        <dbReference type="ARBA" id="ARBA00023121"/>
    </source>
</evidence>
<organism evidence="5">
    <name type="scientific">Glycine soja</name>
    <name type="common">Wild soybean</name>
    <dbReference type="NCBI Taxonomy" id="3848"/>
    <lineage>
        <taxon>Eukaryota</taxon>
        <taxon>Viridiplantae</taxon>
        <taxon>Streptophyta</taxon>
        <taxon>Embryophyta</taxon>
        <taxon>Tracheophyta</taxon>
        <taxon>Spermatophyta</taxon>
        <taxon>Magnoliopsida</taxon>
        <taxon>eudicotyledons</taxon>
        <taxon>Gunneridae</taxon>
        <taxon>Pentapetalae</taxon>
        <taxon>rosids</taxon>
        <taxon>fabids</taxon>
        <taxon>Fabales</taxon>
        <taxon>Fabaceae</taxon>
        <taxon>Papilionoideae</taxon>
        <taxon>50 kb inversion clade</taxon>
        <taxon>NPAAA clade</taxon>
        <taxon>indigoferoid/millettioid clade</taxon>
        <taxon>Phaseoleae</taxon>
        <taxon>Glycine</taxon>
        <taxon>Glycine subgen. Soja</taxon>
    </lineage>
</organism>
<accession>A0A0B2SRX2</accession>
<gene>
    <name evidence="6" type="ORF">D0Y65_003384</name>
    <name evidence="5" type="ORF">glysoja_035025</name>
</gene>
<dbReference type="GO" id="GO:0006869">
    <property type="term" value="P:lipid transport"/>
    <property type="evidence" value="ECO:0007669"/>
    <property type="project" value="InterPro"/>
</dbReference>
<dbReference type="InterPro" id="IPR033872">
    <property type="entry name" value="nsLTP2"/>
</dbReference>
<dbReference type="Pfam" id="PF00234">
    <property type="entry name" value="Tryp_alpha_amyl"/>
    <property type="match status" value="1"/>
</dbReference>
<dbReference type="EMBL" id="KN640874">
    <property type="protein sequence ID" value="KHN47234.1"/>
    <property type="molecule type" value="Genomic_DNA"/>
</dbReference>
<evidence type="ECO:0000259" key="4">
    <source>
        <dbReference type="SMART" id="SM00499"/>
    </source>
</evidence>
<proteinExistence type="predicted"/>
<keyword evidence="3" id="KW-0732">Signal</keyword>
<dbReference type="PANTHER" id="PTHR33214:SF51">
    <property type="entry name" value="BIFUNCTIONAL INHIBITOR_PLANT LIPID TRANSFER PROTEIN_SEED STORAGE HELICAL DOMAIN-CONTAINING PROTEIN"/>
    <property type="match status" value="1"/>
</dbReference>
<evidence type="ECO:0000313" key="6">
    <source>
        <dbReference type="EMBL" id="RZC24062.1"/>
    </source>
</evidence>
<dbReference type="SMART" id="SM00499">
    <property type="entry name" value="AAI"/>
    <property type="match status" value="1"/>
</dbReference>
<dbReference type="PANTHER" id="PTHR33214">
    <property type="entry name" value="BIFUNCTIONAL INHIBITOR/LIPID-TRANSFER PROTEIN/SEED STORAGE 2S ALBUMIN SUPERFAMILY PROTEIN"/>
    <property type="match status" value="1"/>
</dbReference>
<feature type="signal peptide" evidence="3">
    <location>
        <begin position="1"/>
        <end position="27"/>
    </location>
</feature>
<dbReference type="AlphaFoldDB" id="A0A0B2SRX2"/>
<evidence type="ECO:0000256" key="1">
    <source>
        <dbReference type="ARBA" id="ARBA00022448"/>
    </source>
</evidence>
<dbReference type="InterPro" id="IPR016140">
    <property type="entry name" value="Bifunc_inhib/LTP/seed_store"/>
</dbReference>
<feature type="domain" description="Bifunctional inhibitor/plant lipid transfer protein/seed storage helical" evidence="4">
    <location>
        <begin position="30"/>
        <end position="95"/>
    </location>
</feature>
<reference evidence="6 7" key="2">
    <citation type="submission" date="2018-09" db="EMBL/GenBank/DDBJ databases">
        <title>A high-quality reference genome of wild soybean provides a powerful tool to mine soybean genomes.</title>
        <authorList>
            <person name="Xie M."/>
            <person name="Chung C.Y.L."/>
            <person name="Li M.-W."/>
            <person name="Wong F.-L."/>
            <person name="Chan T.-F."/>
            <person name="Lam H.-M."/>
        </authorList>
    </citation>
    <scope>NUCLEOTIDE SEQUENCE [LARGE SCALE GENOMIC DNA]</scope>
    <source>
        <strain evidence="7">cv. W05</strain>
        <tissue evidence="6">Hypocotyl of etiolated seedlings</tissue>
    </source>
</reference>